<feature type="transmembrane region" description="Helical" evidence="6">
    <location>
        <begin position="145"/>
        <end position="173"/>
    </location>
</feature>
<evidence type="ECO:0000313" key="7">
    <source>
        <dbReference type="EMBL" id="MBK1791380.1"/>
    </source>
</evidence>
<keyword evidence="4 6" id="KW-1133">Transmembrane helix</keyword>
<accession>A0A8J7SLG6</accession>
<comment type="subcellular location">
    <subcellularLocation>
        <location evidence="1">Membrane</location>
        <topology evidence="1">Multi-pass membrane protein</topology>
    </subcellularLocation>
</comment>
<organism evidence="7 8">
    <name type="scientific">Persicirhabdus sediminis</name>
    <dbReference type="NCBI Taxonomy" id="454144"/>
    <lineage>
        <taxon>Bacteria</taxon>
        <taxon>Pseudomonadati</taxon>
        <taxon>Verrucomicrobiota</taxon>
        <taxon>Verrucomicrobiia</taxon>
        <taxon>Verrucomicrobiales</taxon>
        <taxon>Verrucomicrobiaceae</taxon>
        <taxon>Persicirhabdus</taxon>
    </lineage>
</organism>
<evidence type="ECO:0000256" key="2">
    <source>
        <dbReference type="ARBA" id="ARBA00009773"/>
    </source>
</evidence>
<sequence length="390" mass="42397">MSTTVKSADASRVLIAMAAVVIVVAGLKAASSFFVPLLLAFFIASVSFPITAFLRDRKCPLFLAVLITVIVDFAFLAGIVVISAILATDLAEASRMDSYSQRMYQVVMQWADQLEELGVENVRADFEKFFKPDTLLEMVDPVTSLGVFTAAGGLLTKLLSTSFVIFILLIFMLNEARMFGRRFQAIFEARGPNLQSMLTATKDIQKYLGIKTLVSLATGILAGLLCWGVGVEFPFLWGILAFGLNYIPAVGSVIAGIPPVLIALLMHDGKTALIMAAGYIAINGFLGNFVEPALLGKRFGLSTVVIVISVLFWGWVWGPVGMLLSVPLTMLLKVAVDNSYELRWLGVAISKGKDKEHDHEERQILAEVVRPNEEVKAQNSQDVAEGEARG</sequence>
<reference evidence="7" key="1">
    <citation type="submission" date="2021-01" db="EMBL/GenBank/DDBJ databases">
        <title>Modified the classification status of verrucomicrobia.</title>
        <authorList>
            <person name="Feng X."/>
        </authorList>
    </citation>
    <scope>NUCLEOTIDE SEQUENCE</scope>
    <source>
        <strain evidence="7">_KCTC 22039</strain>
    </source>
</reference>
<feature type="transmembrane region" description="Helical" evidence="6">
    <location>
        <begin position="213"/>
        <end position="240"/>
    </location>
</feature>
<name>A0A8J7SLG6_9BACT</name>
<feature type="transmembrane region" description="Helical" evidence="6">
    <location>
        <begin position="246"/>
        <end position="265"/>
    </location>
</feature>
<evidence type="ECO:0000256" key="6">
    <source>
        <dbReference type="SAM" id="Phobius"/>
    </source>
</evidence>
<evidence type="ECO:0000256" key="4">
    <source>
        <dbReference type="ARBA" id="ARBA00022989"/>
    </source>
</evidence>
<evidence type="ECO:0000256" key="1">
    <source>
        <dbReference type="ARBA" id="ARBA00004141"/>
    </source>
</evidence>
<dbReference type="AlphaFoldDB" id="A0A8J7SLG6"/>
<feature type="transmembrane region" description="Helical" evidence="6">
    <location>
        <begin position="272"/>
        <end position="290"/>
    </location>
</feature>
<dbReference type="GO" id="GO:0016020">
    <property type="term" value="C:membrane"/>
    <property type="evidence" value="ECO:0007669"/>
    <property type="project" value="UniProtKB-SubCell"/>
</dbReference>
<dbReference type="GO" id="GO:0055085">
    <property type="term" value="P:transmembrane transport"/>
    <property type="evidence" value="ECO:0007669"/>
    <property type="project" value="TreeGrafter"/>
</dbReference>
<feature type="transmembrane region" description="Helical" evidence="6">
    <location>
        <begin position="12"/>
        <end position="27"/>
    </location>
</feature>
<dbReference type="PANTHER" id="PTHR21716:SF64">
    <property type="entry name" value="AI-2 TRANSPORT PROTEIN TQSA"/>
    <property type="match status" value="1"/>
</dbReference>
<evidence type="ECO:0000313" key="8">
    <source>
        <dbReference type="Proteomes" id="UP000624703"/>
    </source>
</evidence>
<feature type="transmembrane region" description="Helical" evidence="6">
    <location>
        <begin position="33"/>
        <end position="54"/>
    </location>
</feature>
<evidence type="ECO:0000256" key="3">
    <source>
        <dbReference type="ARBA" id="ARBA00022692"/>
    </source>
</evidence>
<comment type="similarity">
    <text evidence="2">Belongs to the autoinducer-2 exporter (AI-2E) (TC 2.A.86) family.</text>
</comment>
<dbReference type="Proteomes" id="UP000624703">
    <property type="component" value="Unassembled WGS sequence"/>
</dbReference>
<gene>
    <name evidence="7" type="ORF">JIN82_09480</name>
</gene>
<feature type="transmembrane region" description="Helical" evidence="6">
    <location>
        <begin position="302"/>
        <end position="324"/>
    </location>
</feature>
<dbReference type="PANTHER" id="PTHR21716">
    <property type="entry name" value="TRANSMEMBRANE PROTEIN"/>
    <property type="match status" value="1"/>
</dbReference>
<evidence type="ECO:0000256" key="5">
    <source>
        <dbReference type="ARBA" id="ARBA00023136"/>
    </source>
</evidence>
<dbReference type="Pfam" id="PF01594">
    <property type="entry name" value="AI-2E_transport"/>
    <property type="match status" value="1"/>
</dbReference>
<feature type="transmembrane region" description="Helical" evidence="6">
    <location>
        <begin position="61"/>
        <end position="87"/>
    </location>
</feature>
<comment type="caution">
    <text evidence="7">The sequence shown here is derived from an EMBL/GenBank/DDBJ whole genome shotgun (WGS) entry which is preliminary data.</text>
</comment>
<keyword evidence="8" id="KW-1185">Reference proteome</keyword>
<keyword evidence="5 6" id="KW-0472">Membrane</keyword>
<dbReference type="EMBL" id="JAENIM010000039">
    <property type="protein sequence ID" value="MBK1791380.1"/>
    <property type="molecule type" value="Genomic_DNA"/>
</dbReference>
<protein>
    <submittedName>
        <fullName evidence="7">AI-2E family transporter</fullName>
    </submittedName>
</protein>
<dbReference type="InterPro" id="IPR002549">
    <property type="entry name" value="AI-2E-like"/>
</dbReference>
<proteinExistence type="inferred from homology"/>
<keyword evidence="3 6" id="KW-0812">Transmembrane</keyword>